<reference evidence="2 3" key="1">
    <citation type="submission" date="2022-08" db="EMBL/GenBank/DDBJ databases">
        <title>Bacterial and archaeal communities from various locations to study Microbial Dark Matter (Phase II).</title>
        <authorList>
            <person name="Stepanauskas R."/>
        </authorList>
    </citation>
    <scope>NUCLEOTIDE SEQUENCE [LARGE SCALE GENOMIC DNA]</scope>
    <source>
        <strain evidence="2 3">PD1</strain>
    </source>
</reference>
<dbReference type="PANTHER" id="PTHR43185">
    <property type="entry name" value="FERROUS IRON TRANSPORT PROTEIN B"/>
    <property type="match status" value="1"/>
</dbReference>
<gene>
    <name evidence="2" type="ORF">M2350_003660</name>
</gene>
<evidence type="ECO:0000313" key="3">
    <source>
        <dbReference type="Proteomes" id="UP001204798"/>
    </source>
</evidence>
<comment type="caution">
    <text evidence="2">The sequence shown here is derived from an EMBL/GenBank/DDBJ whole genome shotgun (WGS) entry which is preliminary data.</text>
</comment>
<dbReference type="Gene3D" id="3.40.50.300">
    <property type="entry name" value="P-loop containing nucleotide triphosphate hydrolases"/>
    <property type="match status" value="1"/>
</dbReference>
<dbReference type="InterPro" id="IPR005225">
    <property type="entry name" value="Small_GTP-bd"/>
</dbReference>
<dbReference type="InterPro" id="IPR030389">
    <property type="entry name" value="G_FEOB_dom"/>
</dbReference>
<name>A0ABT2ETC1_9BACT</name>
<dbReference type="NCBIfam" id="TIGR00231">
    <property type="entry name" value="small_GTP"/>
    <property type="match status" value="1"/>
</dbReference>
<dbReference type="PROSITE" id="PS51711">
    <property type="entry name" value="G_FEOB"/>
    <property type="match status" value="1"/>
</dbReference>
<sequence>MNQPVKQIKGHRSLGARIWAWWSKVRQRSLEAPPQKKVAIVGSPNVGKSLIFNRLTGIYVTVSNYPGTTVEVFRGRVYIEGVLYEIIDTPGMYSLLPSSEEERVARRLLMDERPDVVVHVVDAKNLERMLPLTLQLIEADFPVVLALNMMDEAVKVGIQIDIDLLTDILCVPVVPVIATTGQGIAQLRRAIHEVAHSTATYTIRPEIGRSDNKD</sequence>
<evidence type="ECO:0000259" key="1">
    <source>
        <dbReference type="PROSITE" id="PS51711"/>
    </source>
</evidence>
<dbReference type="InterPro" id="IPR006073">
    <property type="entry name" value="GTP-bd"/>
</dbReference>
<dbReference type="RefSeq" id="WP_259102175.1">
    <property type="nucleotide sequence ID" value="NZ_CP130454.1"/>
</dbReference>
<protein>
    <submittedName>
        <fullName evidence="2">Ferrous iron transport protein B</fullName>
    </submittedName>
</protein>
<feature type="domain" description="FeoB-type G" evidence="1">
    <location>
        <begin position="35"/>
        <end position="197"/>
    </location>
</feature>
<dbReference type="PRINTS" id="PR00326">
    <property type="entry name" value="GTP1OBG"/>
</dbReference>
<dbReference type="Proteomes" id="UP001204798">
    <property type="component" value="Unassembled WGS sequence"/>
</dbReference>
<dbReference type="SUPFAM" id="SSF52540">
    <property type="entry name" value="P-loop containing nucleoside triphosphate hydrolases"/>
    <property type="match status" value="1"/>
</dbReference>
<dbReference type="PANTHER" id="PTHR43185:SF1">
    <property type="entry name" value="FE(2+) TRANSPORTER FEOB"/>
    <property type="match status" value="1"/>
</dbReference>
<dbReference type="Pfam" id="PF02421">
    <property type="entry name" value="FeoB_N"/>
    <property type="match status" value="1"/>
</dbReference>
<accession>A0ABT2ETC1</accession>
<dbReference type="EMBL" id="JANUCP010000011">
    <property type="protein sequence ID" value="MCS3921214.1"/>
    <property type="molecule type" value="Genomic_DNA"/>
</dbReference>
<proteinExistence type="predicted"/>
<keyword evidence="3" id="KW-1185">Reference proteome</keyword>
<organism evidence="2 3">
    <name type="scientific">Candidatus Fervidibacter sacchari</name>
    <dbReference type="NCBI Taxonomy" id="1448929"/>
    <lineage>
        <taxon>Bacteria</taxon>
        <taxon>Candidatus Fervidibacterota</taxon>
        <taxon>Candidatus Fervidibacter</taxon>
    </lineage>
</organism>
<evidence type="ECO:0000313" key="2">
    <source>
        <dbReference type="EMBL" id="MCS3921214.1"/>
    </source>
</evidence>
<dbReference type="CDD" id="cd01879">
    <property type="entry name" value="FeoB"/>
    <property type="match status" value="1"/>
</dbReference>
<dbReference type="InterPro" id="IPR027417">
    <property type="entry name" value="P-loop_NTPase"/>
</dbReference>
<dbReference type="InterPro" id="IPR050860">
    <property type="entry name" value="FeoB_GTPase"/>
</dbReference>